<proteinExistence type="predicted"/>
<keyword evidence="2" id="KW-1185">Reference proteome</keyword>
<evidence type="ECO:0000313" key="2">
    <source>
        <dbReference type="Proteomes" id="UP000887565"/>
    </source>
</evidence>
<accession>A0A915KBX8</accession>
<dbReference type="Proteomes" id="UP000887565">
    <property type="component" value="Unplaced"/>
</dbReference>
<organism evidence="2 3">
    <name type="scientific">Romanomermis culicivorax</name>
    <name type="common">Nematode worm</name>
    <dbReference type="NCBI Taxonomy" id="13658"/>
    <lineage>
        <taxon>Eukaryota</taxon>
        <taxon>Metazoa</taxon>
        <taxon>Ecdysozoa</taxon>
        <taxon>Nematoda</taxon>
        <taxon>Enoplea</taxon>
        <taxon>Dorylaimia</taxon>
        <taxon>Mermithida</taxon>
        <taxon>Mermithoidea</taxon>
        <taxon>Mermithidae</taxon>
        <taxon>Romanomermis</taxon>
    </lineage>
</organism>
<keyword evidence="1" id="KW-0175">Coiled coil</keyword>
<protein>
    <submittedName>
        <fullName evidence="3">Uncharacterized protein</fullName>
    </submittedName>
</protein>
<sequence>MAKARPKPLLAPVIIIVRPSKASDDNAFLHLRYHCLPKGYDLNSIMEGTNSKRRLDQDDTKKLGDDQENLEKRFKKLENRVEIIDRIVRKTAIWIYNFPTDIFPLDFFNAPVRATQIKKFFKQGMAVPQDMADGTSISCPKCYPNKKFGEKALPMVKIDFKTMEAM</sequence>
<feature type="coiled-coil region" evidence="1">
    <location>
        <begin position="60"/>
        <end position="87"/>
    </location>
</feature>
<reference evidence="3" key="1">
    <citation type="submission" date="2022-11" db="UniProtKB">
        <authorList>
            <consortium name="WormBaseParasite"/>
        </authorList>
    </citation>
    <scope>IDENTIFICATION</scope>
</reference>
<name>A0A915KBX8_ROMCU</name>
<dbReference type="AlphaFoldDB" id="A0A915KBX8"/>
<dbReference type="WBParaSite" id="nRc.2.0.1.t36288-RA">
    <property type="protein sequence ID" value="nRc.2.0.1.t36288-RA"/>
    <property type="gene ID" value="nRc.2.0.1.g36288"/>
</dbReference>
<evidence type="ECO:0000256" key="1">
    <source>
        <dbReference type="SAM" id="Coils"/>
    </source>
</evidence>
<evidence type="ECO:0000313" key="3">
    <source>
        <dbReference type="WBParaSite" id="nRc.2.0.1.t36288-RA"/>
    </source>
</evidence>